<feature type="transmembrane region" description="Helical" evidence="5">
    <location>
        <begin position="140"/>
        <end position="156"/>
    </location>
</feature>
<feature type="transmembrane region" description="Helical" evidence="5">
    <location>
        <begin position="45"/>
        <end position="62"/>
    </location>
</feature>
<accession>Q8FMA7</accession>
<dbReference type="InterPro" id="IPR049453">
    <property type="entry name" value="Memb_transporter_dom"/>
</dbReference>
<evidence type="ECO:0000313" key="8">
    <source>
        <dbReference type="Proteomes" id="UP000001409"/>
    </source>
</evidence>
<feature type="transmembrane region" description="Helical" evidence="5">
    <location>
        <begin position="118"/>
        <end position="135"/>
    </location>
</feature>
<dbReference type="Pfam" id="PF13515">
    <property type="entry name" value="FUSC_2"/>
    <property type="match status" value="1"/>
</dbReference>
<evidence type="ECO:0000256" key="4">
    <source>
        <dbReference type="ARBA" id="ARBA00023136"/>
    </source>
</evidence>
<feature type="transmembrane region" description="Helical" evidence="5">
    <location>
        <begin position="168"/>
        <end position="185"/>
    </location>
</feature>
<dbReference type="EMBL" id="BA000035">
    <property type="protein sequence ID" value="BAC19410.1"/>
    <property type="molecule type" value="Genomic_DNA"/>
</dbReference>
<reference evidence="7 8" key="1">
    <citation type="journal article" date="2003" name="Genome Res.">
        <title>Comparative complete genome sequence analysis of the amino acid replacements responsible for the thermostability of Corynebacterium efficiens.</title>
        <authorList>
            <person name="Nishio Y."/>
            <person name="Nakamura Y."/>
            <person name="Kawarabayasi Y."/>
            <person name="Usuda Y."/>
            <person name="Kimura E."/>
            <person name="Sugimoto S."/>
            <person name="Matsui K."/>
            <person name="Yamagishi A."/>
            <person name="Kikuchi H."/>
            <person name="Ikeo K."/>
            <person name="Gojobori T."/>
        </authorList>
    </citation>
    <scope>NUCLEOTIDE SEQUENCE [LARGE SCALE GENOMIC DNA]</scope>
    <source>
        <strain evidence="8">DSM 44549 / YS-314 / AJ 12310 / JCM 11189 / NBRC 100395</strain>
    </source>
</reference>
<name>Q8FMA7_COREF</name>
<dbReference type="eggNOG" id="COG4129">
    <property type="taxonomic scope" value="Bacteria"/>
</dbReference>
<dbReference type="Proteomes" id="UP000001409">
    <property type="component" value="Chromosome"/>
</dbReference>
<dbReference type="HOGENOM" id="CLU_046662_0_0_11"/>
<dbReference type="GO" id="GO:0016020">
    <property type="term" value="C:membrane"/>
    <property type="evidence" value="ECO:0007669"/>
    <property type="project" value="UniProtKB-SubCell"/>
</dbReference>
<comment type="subcellular location">
    <subcellularLocation>
        <location evidence="1">Membrane</location>
        <topology evidence="1">Multi-pass membrane protein</topology>
    </subcellularLocation>
</comment>
<protein>
    <recommendedName>
        <fullName evidence="6">Integral membrane bound transporter domain-containing protein</fullName>
    </recommendedName>
</protein>
<proteinExistence type="predicted"/>
<evidence type="ECO:0000259" key="6">
    <source>
        <dbReference type="Pfam" id="PF13515"/>
    </source>
</evidence>
<organism evidence="7 8">
    <name type="scientific">Corynebacterium efficiens (strain DSM 44549 / YS-314 / AJ 12310 / JCM 11189 / NBRC 100395)</name>
    <dbReference type="NCBI Taxonomy" id="196164"/>
    <lineage>
        <taxon>Bacteria</taxon>
        <taxon>Bacillati</taxon>
        <taxon>Actinomycetota</taxon>
        <taxon>Actinomycetes</taxon>
        <taxon>Mycobacteriales</taxon>
        <taxon>Corynebacteriaceae</taxon>
        <taxon>Corynebacterium</taxon>
    </lineage>
</organism>
<evidence type="ECO:0000313" key="7">
    <source>
        <dbReference type="EMBL" id="BAC19410.1"/>
    </source>
</evidence>
<dbReference type="KEGG" id="cef:CE2600"/>
<evidence type="ECO:0000256" key="1">
    <source>
        <dbReference type="ARBA" id="ARBA00004141"/>
    </source>
</evidence>
<dbReference type="AlphaFoldDB" id="Q8FMA7"/>
<keyword evidence="2 5" id="KW-0812">Transmembrane</keyword>
<evidence type="ECO:0000256" key="2">
    <source>
        <dbReference type="ARBA" id="ARBA00022692"/>
    </source>
</evidence>
<keyword evidence="3 5" id="KW-1133">Transmembrane helix</keyword>
<evidence type="ECO:0000256" key="5">
    <source>
        <dbReference type="SAM" id="Phobius"/>
    </source>
</evidence>
<keyword evidence="4 5" id="KW-0472">Membrane</keyword>
<sequence>MFVLSGAGTDTSVVAMAKKKLGTIARLHEIDTSLRNRLIRVRSRAMFILQSSIGAGLAFWFASEVLEHARPFFAPMACVIILGLTGGDRLKRAGELTLGCALGVGLGDLVIVQIGSGYWQIFVVVLGALTLASFVSKSGLVSNQMAIGGILIATILPPGDGGGLDRVIDALVGGVAGILVIALLPSSPLRAGRQQVSNVLGIVSSVLDDVADALRRKDSRALNAALEAIRGSQTDVDKLRTAASSGQEQTRISPLLWTNRGRIRSLIRILSPVDNAIRNSRVLARRALVLTQDGDEVSDEQIEIIEEIAAIALSLSDLYERHREVSEAIEIPELVRRLRQLGSRVGVEVAEGRVLSAQVILAQSRSIIVDLLQICGMSRESAVAVLVPTSDSPAYPPEVWVDEDEASH</sequence>
<feature type="domain" description="Integral membrane bound transporter" evidence="6">
    <location>
        <begin position="60"/>
        <end position="180"/>
    </location>
</feature>
<evidence type="ECO:0000256" key="3">
    <source>
        <dbReference type="ARBA" id="ARBA00022989"/>
    </source>
</evidence>
<dbReference type="STRING" id="196164.gene:10743047"/>
<keyword evidence="8" id="KW-1185">Reference proteome</keyword>